<protein>
    <submittedName>
        <fullName evidence="2">Uncharacterized protein</fullName>
    </submittedName>
</protein>
<organism evidence="2 3">
    <name type="scientific">Portunus trituberculatus</name>
    <name type="common">Swimming crab</name>
    <name type="synonym">Neptunus trituberculatus</name>
    <dbReference type="NCBI Taxonomy" id="210409"/>
    <lineage>
        <taxon>Eukaryota</taxon>
        <taxon>Metazoa</taxon>
        <taxon>Ecdysozoa</taxon>
        <taxon>Arthropoda</taxon>
        <taxon>Crustacea</taxon>
        <taxon>Multicrustacea</taxon>
        <taxon>Malacostraca</taxon>
        <taxon>Eumalacostraca</taxon>
        <taxon>Eucarida</taxon>
        <taxon>Decapoda</taxon>
        <taxon>Pleocyemata</taxon>
        <taxon>Brachyura</taxon>
        <taxon>Eubrachyura</taxon>
        <taxon>Portunoidea</taxon>
        <taxon>Portunidae</taxon>
        <taxon>Portuninae</taxon>
        <taxon>Portunus</taxon>
    </lineage>
</organism>
<feature type="compositionally biased region" description="Basic residues" evidence="1">
    <location>
        <begin position="106"/>
        <end position="117"/>
    </location>
</feature>
<evidence type="ECO:0000256" key="1">
    <source>
        <dbReference type="SAM" id="MobiDB-lite"/>
    </source>
</evidence>
<evidence type="ECO:0000313" key="3">
    <source>
        <dbReference type="Proteomes" id="UP000324222"/>
    </source>
</evidence>
<proteinExistence type="predicted"/>
<feature type="region of interest" description="Disordered" evidence="1">
    <location>
        <begin position="1"/>
        <end position="183"/>
    </location>
</feature>
<gene>
    <name evidence="2" type="ORF">E2C01_062453</name>
</gene>
<dbReference type="EMBL" id="VSRR010027553">
    <property type="protein sequence ID" value="MPC68255.1"/>
    <property type="molecule type" value="Genomic_DNA"/>
</dbReference>
<dbReference type="AlphaFoldDB" id="A0A5B7HFC9"/>
<keyword evidence="3" id="KW-1185">Reference proteome</keyword>
<accession>A0A5B7HFC9</accession>
<sequence>MQGAAPASQSRSAEHFGSHAGKNKKEAWDEFQPRRGEPASWASRRGEGYRTIPQGRHRGKAGQVVGDSPGLLCPQQPLAPAGTAASARRQKSRETVAHTAPEPPPGHRHHHHHHHRSAAGQGEPCREVQYRAPRHPHPKQRSLIPWQDPVPGQATVPLRRQSRCRRDSAARHPAGRGSGVNDQEVSCNLCVSGQCLGQENLAAWRRLP</sequence>
<feature type="compositionally biased region" description="Basic and acidic residues" evidence="1">
    <location>
        <begin position="12"/>
        <end position="37"/>
    </location>
</feature>
<comment type="caution">
    <text evidence="2">The sequence shown here is derived from an EMBL/GenBank/DDBJ whole genome shotgun (WGS) entry which is preliminary data.</text>
</comment>
<evidence type="ECO:0000313" key="2">
    <source>
        <dbReference type="EMBL" id="MPC68255.1"/>
    </source>
</evidence>
<reference evidence="2 3" key="1">
    <citation type="submission" date="2019-05" db="EMBL/GenBank/DDBJ databases">
        <title>Another draft genome of Portunus trituberculatus and its Hox gene families provides insights of decapod evolution.</title>
        <authorList>
            <person name="Jeong J.-H."/>
            <person name="Song I."/>
            <person name="Kim S."/>
            <person name="Choi T."/>
            <person name="Kim D."/>
            <person name="Ryu S."/>
            <person name="Kim W."/>
        </authorList>
    </citation>
    <scope>NUCLEOTIDE SEQUENCE [LARGE SCALE GENOMIC DNA]</scope>
    <source>
        <tissue evidence="2">Muscle</tissue>
    </source>
</reference>
<name>A0A5B7HFC9_PORTR</name>
<dbReference type="Proteomes" id="UP000324222">
    <property type="component" value="Unassembled WGS sequence"/>
</dbReference>